<evidence type="ECO:0000256" key="1">
    <source>
        <dbReference type="SAM" id="MobiDB-lite"/>
    </source>
</evidence>
<feature type="compositionally biased region" description="Basic and acidic residues" evidence="1">
    <location>
        <begin position="83"/>
        <end position="117"/>
    </location>
</feature>
<keyword evidence="2" id="KW-1133">Transmembrane helix</keyword>
<feature type="region of interest" description="Disordered" evidence="1">
    <location>
        <begin position="39"/>
        <end position="58"/>
    </location>
</feature>
<keyword evidence="2" id="KW-0812">Transmembrane</keyword>
<proteinExistence type="predicted"/>
<evidence type="ECO:0000313" key="3">
    <source>
        <dbReference type="EMBL" id="CAB4138452.1"/>
    </source>
</evidence>
<sequence length="117" mass="12584">MSEETTQDHNDGTWSGLKKTLIGGLSTVILAGGTWVTTTLFGGGHDKEETKTEQAAPAPAPVINITNSNANQQQQSGGTNTVIRERVVEKAPRVVEKASPAEKKEEPKKKDETDSPW</sequence>
<name>A0A6J5LX54_9CAUD</name>
<gene>
    <name evidence="3" type="ORF">UFOVP331_49</name>
</gene>
<feature type="region of interest" description="Disordered" evidence="1">
    <location>
        <begin position="67"/>
        <end position="117"/>
    </location>
</feature>
<organism evidence="3">
    <name type="scientific">uncultured Caudovirales phage</name>
    <dbReference type="NCBI Taxonomy" id="2100421"/>
    <lineage>
        <taxon>Viruses</taxon>
        <taxon>Duplodnaviria</taxon>
        <taxon>Heunggongvirae</taxon>
        <taxon>Uroviricota</taxon>
        <taxon>Caudoviricetes</taxon>
        <taxon>Peduoviridae</taxon>
        <taxon>Maltschvirus</taxon>
        <taxon>Maltschvirus maltsch</taxon>
    </lineage>
</organism>
<accession>A0A6J5LX54</accession>
<protein>
    <submittedName>
        <fullName evidence="3">Uncharacterized protein</fullName>
    </submittedName>
</protein>
<evidence type="ECO:0000256" key="2">
    <source>
        <dbReference type="SAM" id="Phobius"/>
    </source>
</evidence>
<keyword evidence="2" id="KW-0472">Membrane</keyword>
<feature type="transmembrane region" description="Helical" evidence="2">
    <location>
        <begin position="20"/>
        <end position="41"/>
    </location>
</feature>
<reference evidence="3" key="1">
    <citation type="submission" date="2020-04" db="EMBL/GenBank/DDBJ databases">
        <authorList>
            <person name="Chiriac C."/>
            <person name="Salcher M."/>
            <person name="Ghai R."/>
            <person name="Kavagutti S V."/>
        </authorList>
    </citation>
    <scope>NUCLEOTIDE SEQUENCE</scope>
</reference>
<dbReference type="EMBL" id="LR796345">
    <property type="protein sequence ID" value="CAB4138452.1"/>
    <property type="molecule type" value="Genomic_DNA"/>
</dbReference>
<feature type="compositionally biased region" description="Low complexity" evidence="1">
    <location>
        <begin position="67"/>
        <end position="80"/>
    </location>
</feature>